<dbReference type="Proteomes" id="UP001497680">
    <property type="component" value="Unassembled WGS sequence"/>
</dbReference>
<sequence length="551" mass="59872">MEDPEVKLTDEFRSLLDEGLILSILSDYNLQDPQSLAAARETLLTLSKDVEIEEATGFNPSGFGGDDVAGLSALDLDDDVEDTSIAGSDMKSAGSFAITTTPSNSTSESSKAASGDSFGLVPEGIFDGLSNGEKEQNLSQMFVDLRLIDIRRALEKSKGDASLAMDELLNLQWLESEGQRPKGIDGFFVDNGHIPNKSKKDKRRKKGKGKVAKVSSPKSPSPKDAAEGSGQGAVIQDDSKIELVADRLRVPLADVTMIRSRLGSLGATVVRILDNFIDVGVIELDPDLLPYVRRETVDFSWVPPEYIKAIFQICRYPEECLDIIKILADHFEKPEYLRYDVPYSVVASDPEAAVATIDLTAASTSKQPARPSSTLPLRSPVLDSPRGVTSLSAASTSSRAFAEARNHSFNLAAAAFKKGRSDPHFKAAGSYYAQRAREEAASYRQASSVEAGLRVDRNSTRDTIDLHGVTVQDGIEIAIDRTWRWWDSLRGGEDRARKAKEGFRIITGLGRHSVGGVSPLRTNVAKALIADGWKFEVGTGSYTVTGRLNKR</sequence>
<dbReference type="EMBL" id="MU394300">
    <property type="protein sequence ID" value="KAI6088625.1"/>
    <property type="molecule type" value="Genomic_DNA"/>
</dbReference>
<keyword evidence="2" id="KW-1185">Reference proteome</keyword>
<protein>
    <submittedName>
        <fullName evidence="1">Uncharacterized protein</fullName>
    </submittedName>
</protein>
<reference evidence="1 2" key="1">
    <citation type="journal article" date="2022" name="New Phytol.">
        <title>Ecological generalism drives hyperdiversity of secondary metabolite gene clusters in xylarialean endophytes.</title>
        <authorList>
            <person name="Franco M.E.E."/>
            <person name="Wisecaver J.H."/>
            <person name="Arnold A.E."/>
            <person name="Ju Y.M."/>
            <person name="Slot J.C."/>
            <person name="Ahrendt S."/>
            <person name="Moore L.P."/>
            <person name="Eastman K.E."/>
            <person name="Scott K."/>
            <person name="Konkel Z."/>
            <person name="Mondo S.J."/>
            <person name="Kuo A."/>
            <person name="Hayes R.D."/>
            <person name="Haridas S."/>
            <person name="Andreopoulos B."/>
            <person name="Riley R."/>
            <person name="LaButti K."/>
            <person name="Pangilinan J."/>
            <person name="Lipzen A."/>
            <person name="Amirebrahimi M."/>
            <person name="Yan J."/>
            <person name="Adam C."/>
            <person name="Keymanesh K."/>
            <person name="Ng V."/>
            <person name="Louie K."/>
            <person name="Northen T."/>
            <person name="Drula E."/>
            <person name="Henrissat B."/>
            <person name="Hsieh H.M."/>
            <person name="Youens-Clark K."/>
            <person name="Lutzoni F."/>
            <person name="Miadlikowska J."/>
            <person name="Eastwood D.C."/>
            <person name="Hamelin R.C."/>
            <person name="Grigoriev I.V."/>
            <person name="U'Ren J.M."/>
        </authorList>
    </citation>
    <scope>NUCLEOTIDE SEQUENCE [LARGE SCALE GENOMIC DNA]</scope>
    <source>
        <strain evidence="1 2">ER1909</strain>
    </source>
</reference>
<evidence type="ECO:0000313" key="1">
    <source>
        <dbReference type="EMBL" id="KAI6088625.1"/>
    </source>
</evidence>
<evidence type="ECO:0000313" key="2">
    <source>
        <dbReference type="Proteomes" id="UP001497680"/>
    </source>
</evidence>
<organism evidence="1 2">
    <name type="scientific">Hypoxylon rubiginosum</name>
    <dbReference type="NCBI Taxonomy" id="110542"/>
    <lineage>
        <taxon>Eukaryota</taxon>
        <taxon>Fungi</taxon>
        <taxon>Dikarya</taxon>
        <taxon>Ascomycota</taxon>
        <taxon>Pezizomycotina</taxon>
        <taxon>Sordariomycetes</taxon>
        <taxon>Xylariomycetidae</taxon>
        <taxon>Xylariales</taxon>
        <taxon>Hypoxylaceae</taxon>
        <taxon>Hypoxylon</taxon>
    </lineage>
</organism>
<gene>
    <name evidence="1" type="ORF">F4821DRAFT_233369</name>
</gene>
<comment type="caution">
    <text evidence="1">The sequence shown here is derived from an EMBL/GenBank/DDBJ whole genome shotgun (WGS) entry which is preliminary data.</text>
</comment>
<name>A0ACC0D7W9_9PEZI</name>
<accession>A0ACC0D7W9</accession>
<proteinExistence type="predicted"/>